<dbReference type="EMBL" id="BAABHS010000045">
    <property type="protein sequence ID" value="GAA4991877.1"/>
    <property type="molecule type" value="Genomic_DNA"/>
</dbReference>
<organism evidence="5 6">
    <name type="scientific">Yinghuangia aomiensis</name>
    <dbReference type="NCBI Taxonomy" id="676205"/>
    <lineage>
        <taxon>Bacteria</taxon>
        <taxon>Bacillati</taxon>
        <taxon>Actinomycetota</taxon>
        <taxon>Actinomycetes</taxon>
        <taxon>Kitasatosporales</taxon>
        <taxon>Streptomycetaceae</taxon>
        <taxon>Yinghuangia</taxon>
    </lineage>
</organism>
<name>A0ABP9I8W9_9ACTN</name>
<dbReference type="SUPFAM" id="SSF51735">
    <property type="entry name" value="NAD(P)-binding Rossmann-fold domains"/>
    <property type="match status" value="1"/>
</dbReference>
<dbReference type="InterPro" id="IPR002347">
    <property type="entry name" value="SDR_fam"/>
</dbReference>
<dbReference type="PROSITE" id="PS00061">
    <property type="entry name" value="ADH_SHORT"/>
    <property type="match status" value="1"/>
</dbReference>
<evidence type="ECO:0000256" key="2">
    <source>
        <dbReference type="ARBA" id="ARBA00023002"/>
    </source>
</evidence>
<dbReference type="InterPro" id="IPR036291">
    <property type="entry name" value="NAD(P)-bd_dom_sf"/>
</dbReference>
<dbReference type="PANTHER" id="PTHR44196">
    <property type="entry name" value="DEHYDROGENASE/REDUCTASE SDR FAMILY MEMBER 7B"/>
    <property type="match status" value="1"/>
</dbReference>
<sequence length="269" mass="28151">MTLGTTALVTGAARGLGRSIAEHLAGQGASVAVLGRTAESLEPVLAAIRATGARGIAVVADVTDLSAVTAAVADAEAALGPLDLVVNNAGLIDDSEVPFWETDPDRWWAVVETNLRGPANIDRAVIPGMLARGRGRIVNINSGFALRTDPNYSAYSTSKAALLRLSDAMAGPLAERGVYLFDVSPGAVATDMTAGMAMFEGKSDWYDKQRILAAVTAVAEGKVDTLAGRFLHAGKDDIVKLAAERADDIAERDARRLHLRPYGDDDPEG</sequence>
<dbReference type="PRINTS" id="PR00081">
    <property type="entry name" value="GDHRDH"/>
</dbReference>
<keyword evidence="6" id="KW-1185">Reference proteome</keyword>
<gene>
    <name evidence="5" type="ORF">GCM10023205_75290</name>
</gene>
<dbReference type="SMART" id="SM00822">
    <property type="entry name" value="PKS_KR"/>
    <property type="match status" value="1"/>
</dbReference>
<feature type="domain" description="Ketoreductase" evidence="4">
    <location>
        <begin position="5"/>
        <end position="186"/>
    </location>
</feature>
<protein>
    <submittedName>
        <fullName evidence="5">SDR family NAD(P)-dependent oxidoreductase</fullName>
    </submittedName>
</protein>
<comment type="similarity">
    <text evidence="1 3">Belongs to the short-chain dehydrogenases/reductases (SDR) family.</text>
</comment>
<dbReference type="Proteomes" id="UP001500466">
    <property type="component" value="Unassembled WGS sequence"/>
</dbReference>
<reference evidence="6" key="1">
    <citation type="journal article" date="2019" name="Int. J. Syst. Evol. Microbiol.">
        <title>The Global Catalogue of Microorganisms (GCM) 10K type strain sequencing project: providing services to taxonomists for standard genome sequencing and annotation.</title>
        <authorList>
            <consortium name="The Broad Institute Genomics Platform"/>
            <consortium name="The Broad Institute Genome Sequencing Center for Infectious Disease"/>
            <person name="Wu L."/>
            <person name="Ma J."/>
        </authorList>
    </citation>
    <scope>NUCLEOTIDE SEQUENCE [LARGE SCALE GENOMIC DNA]</scope>
    <source>
        <strain evidence="6">JCM 17986</strain>
    </source>
</reference>
<dbReference type="InterPro" id="IPR020904">
    <property type="entry name" value="Sc_DH/Rdtase_CS"/>
</dbReference>
<evidence type="ECO:0000256" key="3">
    <source>
        <dbReference type="RuleBase" id="RU000363"/>
    </source>
</evidence>
<dbReference type="Pfam" id="PF00106">
    <property type="entry name" value="adh_short"/>
    <property type="match status" value="1"/>
</dbReference>
<evidence type="ECO:0000259" key="4">
    <source>
        <dbReference type="SMART" id="SM00822"/>
    </source>
</evidence>
<dbReference type="RefSeq" id="WP_345680349.1">
    <property type="nucleotide sequence ID" value="NZ_BAABHS010000045.1"/>
</dbReference>
<keyword evidence="2" id="KW-0560">Oxidoreductase</keyword>
<dbReference type="PANTHER" id="PTHR44196:SF1">
    <property type="entry name" value="DEHYDROGENASE_REDUCTASE SDR FAMILY MEMBER 7B"/>
    <property type="match status" value="1"/>
</dbReference>
<evidence type="ECO:0000313" key="6">
    <source>
        <dbReference type="Proteomes" id="UP001500466"/>
    </source>
</evidence>
<evidence type="ECO:0000313" key="5">
    <source>
        <dbReference type="EMBL" id="GAA4991877.1"/>
    </source>
</evidence>
<comment type="caution">
    <text evidence="5">The sequence shown here is derived from an EMBL/GenBank/DDBJ whole genome shotgun (WGS) entry which is preliminary data.</text>
</comment>
<dbReference type="PRINTS" id="PR00080">
    <property type="entry name" value="SDRFAMILY"/>
</dbReference>
<accession>A0ABP9I8W9</accession>
<dbReference type="Gene3D" id="3.40.50.720">
    <property type="entry name" value="NAD(P)-binding Rossmann-like Domain"/>
    <property type="match status" value="1"/>
</dbReference>
<dbReference type="CDD" id="cd05233">
    <property type="entry name" value="SDR_c"/>
    <property type="match status" value="1"/>
</dbReference>
<proteinExistence type="inferred from homology"/>
<evidence type="ECO:0000256" key="1">
    <source>
        <dbReference type="ARBA" id="ARBA00006484"/>
    </source>
</evidence>
<dbReference type="InterPro" id="IPR057326">
    <property type="entry name" value="KR_dom"/>
</dbReference>